<name>A0A9N9IH17_FUNMO</name>
<evidence type="ECO:0000313" key="1">
    <source>
        <dbReference type="EMBL" id="CAG8735891.1"/>
    </source>
</evidence>
<dbReference type="Gene3D" id="3.30.70.2100">
    <property type="match status" value="1"/>
</dbReference>
<proteinExistence type="predicted"/>
<keyword evidence="2" id="KW-1185">Reference proteome</keyword>
<protein>
    <submittedName>
        <fullName evidence="1">11406_t:CDS:1</fullName>
    </submittedName>
</protein>
<organism evidence="1 2">
    <name type="scientific">Funneliformis mosseae</name>
    <name type="common">Endomycorrhizal fungus</name>
    <name type="synonym">Glomus mosseae</name>
    <dbReference type="NCBI Taxonomy" id="27381"/>
    <lineage>
        <taxon>Eukaryota</taxon>
        <taxon>Fungi</taxon>
        <taxon>Fungi incertae sedis</taxon>
        <taxon>Mucoromycota</taxon>
        <taxon>Glomeromycotina</taxon>
        <taxon>Glomeromycetes</taxon>
        <taxon>Glomerales</taxon>
        <taxon>Glomeraceae</taxon>
        <taxon>Funneliformis</taxon>
    </lineage>
</organism>
<evidence type="ECO:0000313" key="2">
    <source>
        <dbReference type="Proteomes" id="UP000789375"/>
    </source>
</evidence>
<sequence>ERYIFIQILLLGNKRTANDLRYWNRQCGTSSTDLPVRTVIYPSYYQYIPSNNSRILLVSYTWKKNATKYGLYSEKEMFELALKDIPNDKTAGGGAFAEFGPTQFGELIESMMR</sequence>
<accession>A0A9N9IH17</accession>
<dbReference type="AlphaFoldDB" id="A0A9N9IH17"/>
<comment type="caution">
    <text evidence="1">The sequence shown here is derived from an EMBL/GenBank/DDBJ whole genome shotgun (WGS) entry which is preliminary data.</text>
</comment>
<dbReference type="SUPFAM" id="SSF54373">
    <property type="entry name" value="FAD-linked reductases, C-terminal domain"/>
    <property type="match status" value="1"/>
</dbReference>
<gene>
    <name evidence="1" type="ORF">FMOSSE_LOCUS15881</name>
</gene>
<reference evidence="1" key="1">
    <citation type="submission" date="2021-06" db="EMBL/GenBank/DDBJ databases">
        <authorList>
            <person name="Kallberg Y."/>
            <person name="Tangrot J."/>
            <person name="Rosling A."/>
        </authorList>
    </citation>
    <scope>NUCLEOTIDE SEQUENCE</scope>
    <source>
        <strain evidence="1">87-6 pot B 2015</strain>
    </source>
</reference>
<dbReference type="Proteomes" id="UP000789375">
    <property type="component" value="Unassembled WGS sequence"/>
</dbReference>
<feature type="non-terminal residue" evidence="1">
    <location>
        <position position="113"/>
    </location>
</feature>
<dbReference type="EMBL" id="CAJVPP010018587">
    <property type="protein sequence ID" value="CAG8735891.1"/>
    <property type="molecule type" value="Genomic_DNA"/>
</dbReference>